<dbReference type="PANTHER" id="PTHR20910:SF1">
    <property type="entry name" value="SUPEROXIDE DISMUTASE COPPER_ZINC BINDING DOMAIN-CONTAINING PROTEIN"/>
    <property type="match status" value="1"/>
</dbReference>
<protein>
    <recommendedName>
        <fullName evidence="3">Superoxide dismutase copper/zinc binding domain-containing protein</fullName>
    </recommendedName>
</protein>
<evidence type="ECO:0000313" key="2">
    <source>
        <dbReference type="Proteomes" id="UP000261620"/>
    </source>
</evidence>
<reference evidence="1" key="1">
    <citation type="submission" date="2025-08" db="UniProtKB">
        <authorList>
            <consortium name="Ensembl"/>
        </authorList>
    </citation>
    <scope>IDENTIFICATION</scope>
</reference>
<organism evidence="1 2">
    <name type="scientific">Mola mola</name>
    <name type="common">Ocean sunfish</name>
    <name type="synonym">Tetraodon mola</name>
    <dbReference type="NCBI Taxonomy" id="94237"/>
    <lineage>
        <taxon>Eukaryota</taxon>
        <taxon>Metazoa</taxon>
        <taxon>Chordata</taxon>
        <taxon>Craniata</taxon>
        <taxon>Vertebrata</taxon>
        <taxon>Euteleostomi</taxon>
        <taxon>Actinopterygii</taxon>
        <taxon>Neopterygii</taxon>
        <taxon>Teleostei</taxon>
        <taxon>Neoteleostei</taxon>
        <taxon>Acanthomorphata</taxon>
        <taxon>Eupercaria</taxon>
        <taxon>Tetraodontiformes</taxon>
        <taxon>Molidae</taxon>
        <taxon>Mola</taxon>
    </lineage>
</organism>
<accession>A0A3Q4C0G2</accession>
<dbReference type="InterPro" id="IPR053257">
    <property type="entry name" value="Cu-only_SOD"/>
</dbReference>
<dbReference type="AlphaFoldDB" id="A0A3Q4C0G2"/>
<dbReference type="InterPro" id="IPR036423">
    <property type="entry name" value="SOD-like_Cu/Zn_dom_sf"/>
</dbReference>
<evidence type="ECO:0000313" key="1">
    <source>
        <dbReference type="Ensembl" id="ENSMMOP00000028587.1"/>
    </source>
</evidence>
<dbReference type="Gene3D" id="2.60.40.200">
    <property type="entry name" value="Superoxide dismutase, copper/zinc binding domain"/>
    <property type="match status" value="1"/>
</dbReference>
<keyword evidence="2" id="KW-1185">Reference proteome</keyword>
<dbReference type="PANTHER" id="PTHR20910">
    <property type="entry name" value="AGAP001623-PA"/>
    <property type="match status" value="1"/>
</dbReference>
<dbReference type="SUPFAM" id="SSF49329">
    <property type="entry name" value="Cu,Zn superoxide dismutase-like"/>
    <property type="match status" value="1"/>
</dbReference>
<name>A0A3Q4C0G2_MOLML</name>
<dbReference type="GO" id="GO:0046872">
    <property type="term" value="F:metal ion binding"/>
    <property type="evidence" value="ECO:0007669"/>
    <property type="project" value="InterPro"/>
</dbReference>
<proteinExistence type="predicted"/>
<reference evidence="1" key="2">
    <citation type="submission" date="2025-09" db="UniProtKB">
        <authorList>
            <consortium name="Ensembl"/>
        </authorList>
    </citation>
    <scope>IDENTIFICATION</scope>
</reference>
<dbReference type="Proteomes" id="UP000261620">
    <property type="component" value="Unplaced"/>
</dbReference>
<evidence type="ECO:0008006" key="3">
    <source>
        <dbReference type="Google" id="ProtNLM"/>
    </source>
</evidence>
<dbReference type="GO" id="GO:0006801">
    <property type="term" value="P:superoxide metabolic process"/>
    <property type="evidence" value="ECO:0007669"/>
    <property type="project" value="InterPro"/>
</dbReference>
<dbReference type="Ensembl" id="ENSMMOT00000029070.1">
    <property type="protein sequence ID" value="ENSMMOP00000028587.1"/>
    <property type="gene ID" value="ENSMMOG00000021589.1"/>
</dbReference>
<sequence>MSVFLFGSTSTAANCDVLLASEDPSAFSNLGVVKVGTPSLPAKSRLNTSDPAYPKVPGSTHDRYEMGDLSAKHMSLAGKNKTDEVFTDFNLPLFGRNSIVGHSVVIHQTDSSSGFRDPSKPCAHAVIIRTMNSYGL</sequence>